<dbReference type="Gene3D" id="3.40.630.30">
    <property type="match status" value="1"/>
</dbReference>
<keyword evidence="2" id="KW-0012">Acyltransferase</keyword>
<dbReference type="PANTHER" id="PTHR43800">
    <property type="entry name" value="PEPTIDYL-LYSINE N-ACETYLTRANSFERASE YJAB"/>
    <property type="match status" value="1"/>
</dbReference>
<dbReference type="Proteomes" id="UP000245429">
    <property type="component" value="Chromosome"/>
</dbReference>
<dbReference type="KEGG" id="fse:DI487_10870"/>
<dbReference type="InterPro" id="IPR000182">
    <property type="entry name" value="GNAT_dom"/>
</dbReference>
<dbReference type="GO" id="GO:0016747">
    <property type="term" value="F:acyltransferase activity, transferring groups other than amino-acyl groups"/>
    <property type="evidence" value="ECO:0007669"/>
    <property type="project" value="InterPro"/>
</dbReference>
<dbReference type="CDD" id="cd04301">
    <property type="entry name" value="NAT_SF"/>
    <property type="match status" value="1"/>
</dbReference>
<protein>
    <submittedName>
        <fullName evidence="4">GNAT family N-acetyltransferase</fullName>
    </submittedName>
</protein>
<reference evidence="4 5" key="1">
    <citation type="submission" date="2018-05" db="EMBL/GenBank/DDBJ databases">
        <title>Flavobacterium sp. MEBiC07310.</title>
        <authorList>
            <person name="Baek K."/>
        </authorList>
    </citation>
    <scope>NUCLEOTIDE SEQUENCE [LARGE SCALE GENOMIC DNA]</scope>
    <source>
        <strain evidence="4 5">MEBiC07310</strain>
    </source>
</reference>
<dbReference type="SUPFAM" id="SSF55729">
    <property type="entry name" value="Acyl-CoA N-acyltransferases (Nat)"/>
    <property type="match status" value="1"/>
</dbReference>
<sequence length="163" mass="18907">MQLIKADSDHLEVIDDLACQIWPVAYKDILSSEQLQYMLNKFYAKEALSEQMKHNHVFYLAQNEEGKYVGFVSYEINCSPDRTKIHKIYVLPETQGTGVGKLLFEKVRELALEANQQAIYLNVNKYNKAKDFYTKLGFKIVKDEVIDIGLGYVMDDYVMEVTF</sequence>
<dbReference type="PROSITE" id="PS51186">
    <property type="entry name" value="GNAT"/>
    <property type="match status" value="1"/>
</dbReference>
<dbReference type="PANTHER" id="PTHR43800:SF1">
    <property type="entry name" value="PEPTIDYL-LYSINE N-ACETYLTRANSFERASE YJAB"/>
    <property type="match status" value="1"/>
</dbReference>
<evidence type="ECO:0000259" key="3">
    <source>
        <dbReference type="PROSITE" id="PS51186"/>
    </source>
</evidence>
<accession>A0A2U8QVZ9</accession>
<organism evidence="4 5">
    <name type="scientific">Flavobacterium sediminis</name>
    <dbReference type="NCBI Taxonomy" id="2201181"/>
    <lineage>
        <taxon>Bacteria</taxon>
        <taxon>Pseudomonadati</taxon>
        <taxon>Bacteroidota</taxon>
        <taxon>Flavobacteriia</taxon>
        <taxon>Flavobacteriales</taxon>
        <taxon>Flavobacteriaceae</taxon>
        <taxon>Flavobacterium</taxon>
    </lineage>
</organism>
<gene>
    <name evidence="4" type="ORF">DI487_10870</name>
</gene>
<name>A0A2U8QVZ9_9FLAO</name>
<feature type="domain" description="N-acetyltransferase" evidence="3">
    <location>
        <begin position="19"/>
        <end position="163"/>
    </location>
</feature>
<evidence type="ECO:0000313" key="4">
    <source>
        <dbReference type="EMBL" id="AWM14303.1"/>
    </source>
</evidence>
<dbReference type="Pfam" id="PF13673">
    <property type="entry name" value="Acetyltransf_10"/>
    <property type="match status" value="1"/>
</dbReference>
<dbReference type="AlphaFoldDB" id="A0A2U8QVZ9"/>
<keyword evidence="1 4" id="KW-0808">Transferase</keyword>
<dbReference type="InterPro" id="IPR016181">
    <property type="entry name" value="Acyl_CoA_acyltransferase"/>
</dbReference>
<evidence type="ECO:0000256" key="1">
    <source>
        <dbReference type="ARBA" id="ARBA00022679"/>
    </source>
</evidence>
<proteinExistence type="predicted"/>
<keyword evidence="5" id="KW-1185">Reference proteome</keyword>
<evidence type="ECO:0000313" key="5">
    <source>
        <dbReference type="Proteomes" id="UP000245429"/>
    </source>
</evidence>
<evidence type="ECO:0000256" key="2">
    <source>
        <dbReference type="ARBA" id="ARBA00023315"/>
    </source>
</evidence>
<dbReference type="OrthoDB" id="9800604at2"/>
<dbReference type="RefSeq" id="WP_109569663.1">
    <property type="nucleotide sequence ID" value="NZ_CP029463.1"/>
</dbReference>
<dbReference type="EMBL" id="CP029463">
    <property type="protein sequence ID" value="AWM14303.1"/>
    <property type="molecule type" value="Genomic_DNA"/>
</dbReference>